<evidence type="ECO:0000313" key="8">
    <source>
        <dbReference type="Proteomes" id="UP000772591"/>
    </source>
</evidence>
<feature type="region of interest" description="Disordered" evidence="6">
    <location>
        <begin position="216"/>
        <end position="250"/>
    </location>
</feature>
<comment type="caution">
    <text evidence="7">The sequence shown here is derived from an EMBL/GenBank/DDBJ whole genome shotgun (WGS) entry which is preliminary data.</text>
</comment>
<dbReference type="Pfam" id="PF09599">
    <property type="entry name" value="IpaC_SipC"/>
    <property type="match status" value="1"/>
</dbReference>
<keyword evidence="8" id="KW-1185">Reference proteome</keyword>
<dbReference type="Proteomes" id="UP000772591">
    <property type="component" value="Unassembled WGS sequence"/>
</dbReference>
<proteinExistence type="inferred from homology"/>
<organism evidence="7 8">
    <name type="scientific">Pseudomonas gregormendelii</name>
    <dbReference type="NCBI Taxonomy" id="1628277"/>
    <lineage>
        <taxon>Bacteria</taxon>
        <taxon>Pseudomonadati</taxon>
        <taxon>Pseudomonadota</taxon>
        <taxon>Gammaproteobacteria</taxon>
        <taxon>Pseudomonadales</taxon>
        <taxon>Pseudomonadaceae</taxon>
        <taxon>Pseudomonas</taxon>
    </lineage>
</organism>
<evidence type="ECO:0000256" key="1">
    <source>
        <dbReference type="ARBA" id="ARBA00004379"/>
    </source>
</evidence>
<gene>
    <name evidence="7" type="ORF">IMW75_24625</name>
</gene>
<evidence type="ECO:0000256" key="4">
    <source>
        <dbReference type="ARBA" id="ARBA00023026"/>
    </source>
</evidence>
<evidence type="ECO:0000256" key="6">
    <source>
        <dbReference type="SAM" id="MobiDB-lite"/>
    </source>
</evidence>
<evidence type="ECO:0000256" key="2">
    <source>
        <dbReference type="ARBA" id="ARBA00004613"/>
    </source>
</evidence>
<comment type="subcellular location">
    <subcellularLocation>
        <location evidence="1">Host membrane</location>
        <topology evidence="1">Single-pass membrane protein</topology>
    </subcellularLocation>
    <subcellularLocation>
        <location evidence="2">Secreted</location>
    </subcellularLocation>
</comment>
<dbReference type="RefSeq" id="WP_205894007.1">
    <property type="nucleotide sequence ID" value="NZ_JADEVO010000053.1"/>
</dbReference>
<keyword evidence="3" id="KW-0964">Secreted</keyword>
<protein>
    <submittedName>
        <fullName evidence="7">Uncharacterized protein</fullName>
    </submittedName>
</protein>
<comment type="similarity">
    <text evidence="5">Belongs to the SctB/SipC family.</text>
</comment>
<accession>A0ABS3ANT8</accession>
<evidence type="ECO:0000256" key="3">
    <source>
        <dbReference type="ARBA" id="ARBA00022525"/>
    </source>
</evidence>
<keyword evidence="4" id="KW-0843">Virulence</keyword>
<dbReference type="EMBL" id="JADEVO010000053">
    <property type="protein sequence ID" value="MBN3968444.1"/>
    <property type="molecule type" value="Genomic_DNA"/>
</dbReference>
<evidence type="ECO:0000313" key="7">
    <source>
        <dbReference type="EMBL" id="MBN3968444.1"/>
    </source>
</evidence>
<dbReference type="InterPro" id="IPR005427">
    <property type="entry name" value="BipC/SctB"/>
</dbReference>
<sequence length="376" mass="39569">MVTSVNTLSTSVRPQSVDTPVPAKLADTKQVMSTGSLGTQLDGQVLLAGAHTPIAAMTPQQLNQYIDTSQFSDRDSEAMMNIFVAAVASEQQNGPEKNGQDTVRDLLTFDPSAWQKHIGVLVAAIAAVNIARQSSAQMSGAFAKLAYESAVAQGVAIRAGGEAAMWAAVSGSVLAGGMAIGGAGLQIRGQMQKHSDIKFNKRDASDYDARAQEIRGNLKTSPSNTAAPAPNKVSVTTPDGTEDKGIKPGGVEVTPNTREQLSESLHRATNNAKAARMKSMLAEKGYARLQIVGSAVSSMSMMTSAALTAILRLPESAEQQKQVLRQAEQNNNRSTSDAANQTINEDTSLIAKILEAFQQLVDGRNAVLNAFASARA</sequence>
<name>A0ABS3ANT8_9PSED</name>
<reference evidence="7 8" key="1">
    <citation type="journal article" date="2021" name="Int. J. Syst. Evol. Microbiol.">
        <title>Pseudomonas piscium sp. nov., Pseudomonas pisciculturae sp. nov., Pseudomonas mucoides sp. nov. and Pseudomonas neuropathica sp. nov. isolated from rainbow trout.</title>
        <authorList>
            <person name="Duman M."/>
            <person name="Mulet M."/>
            <person name="Altun S."/>
            <person name="Saticioglu I.B."/>
            <person name="Gomila M."/>
            <person name="Lalucat J."/>
            <person name="Garcia-Valdes E."/>
        </authorList>
    </citation>
    <scope>NUCLEOTIDE SEQUENCE [LARGE SCALE GENOMIC DNA]</scope>
    <source>
        <strain evidence="7 8">LMG 28632</strain>
    </source>
</reference>
<evidence type="ECO:0000256" key="5">
    <source>
        <dbReference type="ARBA" id="ARBA00035650"/>
    </source>
</evidence>